<gene>
    <name evidence="1" type="ORF">IV203_018522</name>
</gene>
<proteinExistence type="predicted"/>
<dbReference type="EMBL" id="JAGRRH010000003">
    <property type="protein sequence ID" value="KAG7372379.1"/>
    <property type="molecule type" value="Genomic_DNA"/>
</dbReference>
<evidence type="ECO:0000313" key="1">
    <source>
        <dbReference type="EMBL" id="KAG7372379.1"/>
    </source>
</evidence>
<dbReference type="Proteomes" id="UP000693970">
    <property type="component" value="Unassembled WGS sequence"/>
</dbReference>
<keyword evidence="2" id="KW-1185">Reference proteome</keyword>
<accession>A0A9K3M1J4</accession>
<organism evidence="1 2">
    <name type="scientific">Nitzschia inconspicua</name>
    <dbReference type="NCBI Taxonomy" id="303405"/>
    <lineage>
        <taxon>Eukaryota</taxon>
        <taxon>Sar</taxon>
        <taxon>Stramenopiles</taxon>
        <taxon>Ochrophyta</taxon>
        <taxon>Bacillariophyta</taxon>
        <taxon>Bacillariophyceae</taxon>
        <taxon>Bacillariophycidae</taxon>
        <taxon>Bacillariales</taxon>
        <taxon>Bacillariaceae</taxon>
        <taxon>Nitzschia</taxon>
    </lineage>
</organism>
<dbReference type="AlphaFoldDB" id="A0A9K3M1J4"/>
<name>A0A9K3M1J4_9STRA</name>
<reference evidence="1" key="1">
    <citation type="journal article" date="2021" name="Sci. Rep.">
        <title>Diploid genomic architecture of Nitzschia inconspicua, an elite biomass production diatom.</title>
        <authorList>
            <person name="Oliver A."/>
            <person name="Podell S."/>
            <person name="Pinowska A."/>
            <person name="Traller J.C."/>
            <person name="Smith S.R."/>
            <person name="McClure R."/>
            <person name="Beliaev A."/>
            <person name="Bohutskyi P."/>
            <person name="Hill E.A."/>
            <person name="Rabines A."/>
            <person name="Zheng H."/>
            <person name="Allen L.Z."/>
            <person name="Kuo A."/>
            <person name="Grigoriev I.V."/>
            <person name="Allen A.E."/>
            <person name="Hazlebeck D."/>
            <person name="Allen E.E."/>
        </authorList>
    </citation>
    <scope>NUCLEOTIDE SEQUENCE</scope>
    <source>
        <strain evidence="1">Hildebrandi</strain>
    </source>
</reference>
<comment type="caution">
    <text evidence="1">The sequence shown here is derived from an EMBL/GenBank/DDBJ whole genome shotgun (WGS) entry which is preliminary data.</text>
</comment>
<sequence>MSLSVDFVLELWRVVRYVSDHRKNLLENMSMLSWCSQHISLSHCNALVQSMMVVPPKFHCRYRMIATPSRWSHHFSDSESTPQFTLVEHANYPEFPPNKSTEELEDERRQALKDLKEWDGTIMTPEMEWIQHYMELAHLEAQAQHYGNPYFQFNHLMDTISPMFTLKGEEFLQRHFDMKESNIQTIARHIYPLTSYYTLCNYNRLEQTKNTVHSTVSSTIKLTASSHPPR</sequence>
<protein>
    <submittedName>
        <fullName evidence="1">Uncharacterized protein</fullName>
    </submittedName>
</protein>
<evidence type="ECO:0000313" key="2">
    <source>
        <dbReference type="Proteomes" id="UP000693970"/>
    </source>
</evidence>
<reference evidence="1" key="2">
    <citation type="submission" date="2021-04" db="EMBL/GenBank/DDBJ databases">
        <authorList>
            <person name="Podell S."/>
        </authorList>
    </citation>
    <scope>NUCLEOTIDE SEQUENCE</scope>
    <source>
        <strain evidence="1">Hildebrandi</strain>
    </source>
</reference>